<dbReference type="InterPro" id="IPR003661">
    <property type="entry name" value="HisK_dim/P_dom"/>
</dbReference>
<dbReference type="GO" id="GO:0000155">
    <property type="term" value="F:phosphorelay sensor kinase activity"/>
    <property type="evidence" value="ECO:0007669"/>
    <property type="project" value="InterPro"/>
</dbReference>
<evidence type="ECO:0000259" key="5">
    <source>
        <dbReference type="PROSITE" id="PS50109"/>
    </source>
</evidence>
<dbReference type="CDD" id="cd00082">
    <property type="entry name" value="HisKA"/>
    <property type="match status" value="1"/>
</dbReference>
<reference evidence="6 7" key="1">
    <citation type="submission" date="2020-08" db="EMBL/GenBank/DDBJ databases">
        <title>Genomic Encyclopedia of Type Strains, Phase IV (KMG-IV): sequencing the most valuable type-strain genomes for metagenomic binning, comparative biology and taxonomic classification.</title>
        <authorList>
            <person name="Goeker M."/>
        </authorList>
    </citation>
    <scope>NUCLEOTIDE SEQUENCE [LARGE SCALE GENOMIC DNA]</scope>
    <source>
        <strain evidence="6 7">DSM 26718</strain>
    </source>
</reference>
<dbReference type="SMART" id="SM00387">
    <property type="entry name" value="HATPase_c"/>
    <property type="match status" value="1"/>
</dbReference>
<sequence>MLYLVMKWIITVLLSLLGTPILAQHRYWAADYDSLNAVLRHQPTDTARVRTIRHMLDVVELTEPRRRTQVLPLLDTLFQLNARTRQLDEAPYRELQAGVQLWVSATRYPLAMSALHQAIELFDAAGHPVPHLLIDLAPLYNAMHETAARQAYFQRKLMQYRVERALENQAACYLVLGGTFRHRGDYNQAISYYLHAADLFKGFHRRLYANELMVAGTTYAEWGNPQKALHYLRQASGLNQKYAINGLQRFFGQQAVGKLCLQQGKLPEALRYANLLLETARLDSVDGAQFRAYGLVFKSQVLLALNQSEAALPLLTRAQHLADSLRMPVTARPGEFALDATWAHYYTARHNDAQADKHWGLAYQKATAANFQMLRLKYLKQIIRFQDARGAAEATRVYARAYFNLLDTLNEAQGSNLVALYEAERTEQAQNAQIVRLRQEKVMQAMRLRQRNQLLGVAAAAILLVSGLGVAVYRQLQVNKQTLAQLRTAQHQLVQSEKWAFVGEVSAGIAHELQNPLNFMKRFAEVSTTMVDTMHNPEQKNGLEQEILVGLRQNLQEISQHGIRASAIIKDMLEHSRAGTGQREPTDLNELIREYLYLARQAPELREKTQAVAIETHLDPVLPLVSVVAPDIGRVMLNLFTNALYAVVQRQHTADAAYVPTVHVSTAARPGAVELRVRDNGIGMTPEVQARVFQAFFTTKPPGEGTGLGLSLSSDIIKSHGGTITVESGVGRGTEFVITLPVA</sequence>
<comment type="catalytic activity">
    <reaction evidence="1">
        <text>ATP + protein L-histidine = ADP + protein N-phospho-L-histidine.</text>
        <dbReference type="EC" id="2.7.13.3"/>
    </reaction>
</comment>
<dbReference type="Pfam" id="PF02518">
    <property type="entry name" value="HATPase_c"/>
    <property type="match status" value="1"/>
</dbReference>
<name>A0A7W9T354_9BACT</name>
<dbReference type="SUPFAM" id="SSF47384">
    <property type="entry name" value="Homodimeric domain of signal transducing histidine kinase"/>
    <property type="match status" value="1"/>
</dbReference>
<dbReference type="PROSITE" id="PS50109">
    <property type="entry name" value="HIS_KIN"/>
    <property type="match status" value="1"/>
</dbReference>
<keyword evidence="6" id="KW-0418">Kinase</keyword>
<keyword evidence="4" id="KW-0472">Membrane</keyword>
<dbReference type="Gene3D" id="1.25.40.10">
    <property type="entry name" value="Tetratricopeptide repeat domain"/>
    <property type="match status" value="1"/>
</dbReference>
<keyword evidence="4" id="KW-1133">Transmembrane helix</keyword>
<gene>
    <name evidence="6" type="ORF">HNQ93_003596</name>
</gene>
<keyword evidence="6" id="KW-0808">Transferase</keyword>
<keyword evidence="3" id="KW-0597">Phosphoprotein</keyword>
<dbReference type="Gene3D" id="1.10.287.130">
    <property type="match status" value="1"/>
</dbReference>
<evidence type="ECO:0000256" key="4">
    <source>
        <dbReference type="SAM" id="Phobius"/>
    </source>
</evidence>
<dbReference type="InterPro" id="IPR003594">
    <property type="entry name" value="HATPase_dom"/>
</dbReference>
<dbReference type="RefSeq" id="WP_183404790.1">
    <property type="nucleotide sequence ID" value="NZ_JACHGG010000006.1"/>
</dbReference>
<dbReference type="InterPro" id="IPR019734">
    <property type="entry name" value="TPR_rpt"/>
</dbReference>
<dbReference type="Proteomes" id="UP000532746">
    <property type="component" value="Unassembled WGS sequence"/>
</dbReference>
<evidence type="ECO:0000256" key="2">
    <source>
        <dbReference type="ARBA" id="ARBA00012438"/>
    </source>
</evidence>
<dbReference type="CDD" id="cd00075">
    <property type="entry name" value="HATPase"/>
    <property type="match status" value="1"/>
</dbReference>
<proteinExistence type="predicted"/>
<dbReference type="EC" id="2.7.13.3" evidence="2"/>
<dbReference type="InterPro" id="IPR004358">
    <property type="entry name" value="Sig_transdc_His_kin-like_C"/>
</dbReference>
<feature type="transmembrane region" description="Helical" evidence="4">
    <location>
        <begin position="454"/>
        <end position="473"/>
    </location>
</feature>
<evidence type="ECO:0000313" key="7">
    <source>
        <dbReference type="Proteomes" id="UP000532746"/>
    </source>
</evidence>
<dbReference type="EMBL" id="JACHGG010000006">
    <property type="protein sequence ID" value="MBB6060721.1"/>
    <property type="molecule type" value="Genomic_DNA"/>
</dbReference>
<organism evidence="6 7">
    <name type="scientific">Hymenobacter luteus</name>
    <dbReference type="NCBI Taxonomy" id="1411122"/>
    <lineage>
        <taxon>Bacteria</taxon>
        <taxon>Pseudomonadati</taxon>
        <taxon>Bacteroidota</taxon>
        <taxon>Cytophagia</taxon>
        <taxon>Cytophagales</taxon>
        <taxon>Hymenobacteraceae</taxon>
        <taxon>Hymenobacter</taxon>
    </lineage>
</organism>
<feature type="domain" description="Histidine kinase" evidence="5">
    <location>
        <begin position="508"/>
        <end position="743"/>
    </location>
</feature>
<dbReference type="SUPFAM" id="SSF55874">
    <property type="entry name" value="ATPase domain of HSP90 chaperone/DNA topoisomerase II/histidine kinase"/>
    <property type="match status" value="1"/>
</dbReference>
<comment type="caution">
    <text evidence="6">The sequence shown here is derived from an EMBL/GenBank/DDBJ whole genome shotgun (WGS) entry which is preliminary data.</text>
</comment>
<dbReference type="SMART" id="SM00028">
    <property type="entry name" value="TPR"/>
    <property type="match status" value="4"/>
</dbReference>
<dbReference type="InterPro" id="IPR036890">
    <property type="entry name" value="HATPase_C_sf"/>
</dbReference>
<keyword evidence="7" id="KW-1185">Reference proteome</keyword>
<dbReference type="SMART" id="SM00388">
    <property type="entry name" value="HisKA"/>
    <property type="match status" value="1"/>
</dbReference>
<keyword evidence="4" id="KW-0812">Transmembrane</keyword>
<dbReference type="InterPro" id="IPR005467">
    <property type="entry name" value="His_kinase_dom"/>
</dbReference>
<dbReference type="PANTHER" id="PTHR43065:SF42">
    <property type="entry name" value="TWO-COMPONENT SENSOR PPRA"/>
    <property type="match status" value="1"/>
</dbReference>
<accession>A0A7W9T354</accession>
<dbReference type="AlphaFoldDB" id="A0A7W9T354"/>
<evidence type="ECO:0000256" key="1">
    <source>
        <dbReference type="ARBA" id="ARBA00000085"/>
    </source>
</evidence>
<dbReference type="SUPFAM" id="SSF48452">
    <property type="entry name" value="TPR-like"/>
    <property type="match status" value="1"/>
</dbReference>
<evidence type="ECO:0000313" key="6">
    <source>
        <dbReference type="EMBL" id="MBB6060721.1"/>
    </source>
</evidence>
<dbReference type="PANTHER" id="PTHR43065">
    <property type="entry name" value="SENSOR HISTIDINE KINASE"/>
    <property type="match status" value="1"/>
</dbReference>
<dbReference type="InterPro" id="IPR036097">
    <property type="entry name" value="HisK_dim/P_sf"/>
</dbReference>
<protein>
    <recommendedName>
        <fullName evidence="2">histidine kinase</fullName>
        <ecNumber evidence="2">2.7.13.3</ecNumber>
    </recommendedName>
</protein>
<evidence type="ECO:0000256" key="3">
    <source>
        <dbReference type="ARBA" id="ARBA00022553"/>
    </source>
</evidence>
<dbReference type="Gene3D" id="3.30.565.10">
    <property type="entry name" value="Histidine kinase-like ATPase, C-terminal domain"/>
    <property type="match status" value="1"/>
</dbReference>
<dbReference type="InterPro" id="IPR011990">
    <property type="entry name" value="TPR-like_helical_dom_sf"/>
</dbReference>
<dbReference type="PRINTS" id="PR00344">
    <property type="entry name" value="BCTRLSENSOR"/>
</dbReference>
<dbReference type="Pfam" id="PF13424">
    <property type="entry name" value="TPR_12"/>
    <property type="match status" value="1"/>
</dbReference>